<feature type="transmembrane region" description="Helical" evidence="10">
    <location>
        <begin position="145"/>
        <end position="168"/>
    </location>
</feature>
<comment type="caution">
    <text evidence="11">The sequence shown here is derived from an EMBL/GenBank/DDBJ whole genome shotgun (WGS) entry which is preliminary data.</text>
</comment>
<feature type="transmembrane region" description="Helical" evidence="10">
    <location>
        <begin position="506"/>
        <end position="526"/>
    </location>
</feature>
<dbReference type="EMBL" id="JBBLZC010000001">
    <property type="protein sequence ID" value="MEK0081744.1"/>
    <property type="molecule type" value="Genomic_DNA"/>
</dbReference>
<feature type="transmembrane region" description="Helical" evidence="10">
    <location>
        <begin position="99"/>
        <end position="125"/>
    </location>
</feature>
<comment type="similarity">
    <text evidence="9">Belongs to the MurJ/MviN family.</text>
</comment>
<dbReference type="InterPro" id="IPR051050">
    <property type="entry name" value="Lipid_II_flippase_MurJ/MviN"/>
</dbReference>
<evidence type="ECO:0000256" key="4">
    <source>
        <dbReference type="ARBA" id="ARBA00022960"/>
    </source>
</evidence>
<keyword evidence="4" id="KW-0133">Cell shape</keyword>
<dbReference type="InterPro" id="IPR004268">
    <property type="entry name" value="MurJ"/>
</dbReference>
<keyword evidence="2" id="KW-1003">Cell membrane</keyword>
<protein>
    <submittedName>
        <fullName evidence="11">Lipid II flippase MurJ</fullName>
    </submittedName>
</protein>
<keyword evidence="7 10" id="KW-0472">Membrane</keyword>
<feature type="transmembrane region" description="Helical" evidence="10">
    <location>
        <begin position="65"/>
        <end position="87"/>
    </location>
</feature>
<comment type="subcellular location">
    <subcellularLocation>
        <location evidence="1">Cell membrane</location>
        <topology evidence="1">Multi-pass membrane protein</topology>
    </subcellularLocation>
</comment>
<sequence>MHVEGAEGDLEHSKPTSLAADTRTVTVWILISRISGFARMATVAAVLGPTFFCNLYQTAALLPSTLYGLLTGTLLAQLLVPPLVRHLDARNRDAARRVVCGFLGVAVLIFSLILALSLALAPLLLGTIAAGTEIDAAPGWQIQVGWPLLAMLMPQIILYAIAGIGGAVQQAHGRFAFAAAAPVLENIGTTLVLLLSAYLFGTGTTLVDITLPQLTLLGLGTTAAVALHAFAQWWGARRVGITLLPRAGWRDPEVRRILKTGINSGVYTSLYWAVFLVLLLVAGSVPGGTVAFQIGYSLFQLPIALAATPLATAQLPRLSRSFSRGDLAEFATTFRTSLALMSFVAIPISLLLVTMPETLAHAAAFGAMGGAEGVALLTACIGSLGLGVISEAAIVISTSACYARYNSNLPLRATAVRLAIVLAGVLATMAVPSIGRLWMLGIIFSAANLVAAVYLYRAQDSTLPQAPAPIGRELLTKFLLAAIAISPGLLVAYALGGAVGTSYQSMIAALTAGILSALCYLAIHWLRGSRELALLLPARLQGLLAGRLCAAARVMPPNGGDPLPPVSAG</sequence>
<feature type="transmembrane region" description="Helical" evidence="10">
    <location>
        <begin position="478"/>
        <end position="500"/>
    </location>
</feature>
<evidence type="ECO:0000313" key="11">
    <source>
        <dbReference type="EMBL" id="MEK0081744.1"/>
    </source>
</evidence>
<dbReference type="PANTHER" id="PTHR47019">
    <property type="entry name" value="LIPID II FLIPPASE MURJ"/>
    <property type="match status" value="1"/>
</dbReference>
<evidence type="ECO:0000256" key="5">
    <source>
        <dbReference type="ARBA" id="ARBA00022984"/>
    </source>
</evidence>
<comment type="function">
    <text evidence="8">Involved in peptidoglycan biosynthesis. Transports lipid-linked peptidoglycan precursors from the inner to the outer leaflet of the cytoplasmic membrane.</text>
</comment>
<evidence type="ECO:0000256" key="1">
    <source>
        <dbReference type="ARBA" id="ARBA00004651"/>
    </source>
</evidence>
<reference evidence="11 12" key="1">
    <citation type="submission" date="2024-01" db="EMBL/GenBank/DDBJ databases">
        <title>Multi-omics insights into the function and evolution of sodium benzoate biodegradation pathways in Benzoatithermus flavus gen. nov., sp. nov. from hot spring.</title>
        <authorList>
            <person name="Hu C.-J."/>
            <person name="Li W.-J."/>
        </authorList>
    </citation>
    <scope>NUCLEOTIDE SEQUENCE [LARGE SCALE GENOMIC DNA]</scope>
    <source>
        <strain evidence="11 12">SYSU G07066</strain>
    </source>
</reference>
<dbReference type="Pfam" id="PF03023">
    <property type="entry name" value="MurJ"/>
    <property type="match status" value="1"/>
</dbReference>
<evidence type="ECO:0000256" key="9">
    <source>
        <dbReference type="ARBA" id="ARBA00061532"/>
    </source>
</evidence>
<evidence type="ECO:0000313" key="12">
    <source>
        <dbReference type="Proteomes" id="UP001375743"/>
    </source>
</evidence>
<evidence type="ECO:0000256" key="2">
    <source>
        <dbReference type="ARBA" id="ARBA00022475"/>
    </source>
</evidence>
<keyword evidence="6 10" id="KW-1133">Transmembrane helix</keyword>
<evidence type="ECO:0000256" key="6">
    <source>
        <dbReference type="ARBA" id="ARBA00022989"/>
    </source>
</evidence>
<feature type="transmembrane region" description="Helical" evidence="10">
    <location>
        <begin position="437"/>
        <end position="457"/>
    </location>
</feature>
<dbReference type="Proteomes" id="UP001375743">
    <property type="component" value="Unassembled WGS sequence"/>
</dbReference>
<feature type="transmembrane region" description="Helical" evidence="10">
    <location>
        <begin position="257"/>
        <end position="282"/>
    </location>
</feature>
<feature type="transmembrane region" description="Helical" evidence="10">
    <location>
        <begin position="294"/>
        <end position="315"/>
    </location>
</feature>
<dbReference type="RefSeq" id="WP_418157592.1">
    <property type="nucleotide sequence ID" value="NZ_JBBLZC010000001.1"/>
</dbReference>
<evidence type="ECO:0000256" key="7">
    <source>
        <dbReference type="ARBA" id="ARBA00023136"/>
    </source>
</evidence>
<gene>
    <name evidence="11" type="ORF">U1T56_01160</name>
</gene>
<keyword evidence="5" id="KW-0573">Peptidoglycan synthesis</keyword>
<dbReference type="PRINTS" id="PR01806">
    <property type="entry name" value="VIRFACTRMVIN"/>
</dbReference>
<feature type="transmembrane region" description="Helical" evidence="10">
    <location>
        <begin position="414"/>
        <end position="431"/>
    </location>
</feature>
<feature type="transmembrane region" description="Helical" evidence="10">
    <location>
        <begin position="213"/>
        <end position="236"/>
    </location>
</feature>
<feature type="transmembrane region" description="Helical" evidence="10">
    <location>
        <begin position="175"/>
        <end position="201"/>
    </location>
</feature>
<accession>A0ABU8XKZ7</accession>
<evidence type="ECO:0000256" key="10">
    <source>
        <dbReference type="SAM" id="Phobius"/>
    </source>
</evidence>
<feature type="transmembrane region" description="Helical" evidence="10">
    <location>
        <begin position="336"/>
        <end position="355"/>
    </location>
</feature>
<evidence type="ECO:0000256" key="8">
    <source>
        <dbReference type="ARBA" id="ARBA00060041"/>
    </source>
</evidence>
<keyword evidence="3 10" id="KW-0812">Transmembrane</keyword>
<feature type="transmembrane region" description="Helical" evidence="10">
    <location>
        <begin position="375"/>
        <end position="402"/>
    </location>
</feature>
<name>A0ABU8XKZ7_9PROT</name>
<evidence type="ECO:0000256" key="3">
    <source>
        <dbReference type="ARBA" id="ARBA00022692"/>
    </source>
</evidence>
<proteinExistence type="inferred from homology"/>
<dbReference type="PANTHER" id="PTHR47019:SF1">
    <property type="entry name" value="LIPID II FLIPPASE MURJ"/>
    <property type="match status" value="1"/>
</dbReference>
<keyword evidence="12" id="KW-1185">Reference proteome</keyword>
<organism evidence="11 12">
    <name type="scientific">Benzoatithermus flavus</name>
    <dbReference type="NCBI Taxonomy" id="3108223"/>
    <lineage>
        <taxon>Bacteria</taxon>
        <taxon>Pseudomonadati</taxon>
        <taxon>Pseudomonadota</taxon>
        <taxon>Alphaproteobacteria</taxon>
        <taxon>Geminicoccales</taxon>
        <taxon>Geminicoccaceae</taxon>
        <taxon>Benzoatithermus</taxon>
    </lineage>
</organism>